<dbReference type="PANTHER" id="PTHR33204:SF18">
    <property type="entry name" value="TRANSCRIPTIONAL REGULATORY PROTEIN"/>
    <property type="match status" value="1"/>
</dbReference>
<evidence type="ECO:0000256" key="1">
    <source>
        <dbReference type="ARBA" id="ARBA00023015"/>
    </source>
</evidence>
<accession>A0A1I4JC88</accession>
<dbReference type="EMBL" id="FOTF01000035">
    <property type="protein sequence ID" value="SFL63803.1"/>
    <property type="molecule type" value="Genomic_DNA"/>
</dbReference>
<dbReference type="GO" id="GO:0003677">
    <property type="term" value="F:DNA binding"/>
    <property type="evidence" value="ECO:0007669"/>
    <property type="project" value="UniProtKB-KW"/>
</dbReference>
<dbReference type="InterPro" id="IPR036388">
    <property type="entry name" value="WH-like_DNA-bd_sf"/>
</dbReference>
<reference evidence="5 6" key="1">
    <citation type="submission" date="2016-10" db="EMBL/GenBank/DDBJ databases">
        <authorList>
            <person name="de Groot N.N."/>
        </authorList>
    </citation>
    <scope>NUCLEOTIDE SEQUENCE [LARGE SCALE GENOMIC DNA]</scope>
    <source>
        <strain evidence="5 6">DSM 16199</strain>
    </source>
</reference>
<dbReference type="InterPro" id="IPR036390">
    <property type="entry name" value="WH_DNA-bd_sf"/>
</dbReference>
<protein>
    <submittedName>
        <fullName evidence="5">Transcriptional regulator, HxlR family</fullName>
    </submittedName>
</protein>
<dbReference type="InterPro" id="IPR002577">
    <property type="entry name" value="HTH_HxlR"/>
</dbReference>
<keyword evidence="3" id="KW-0804">Transcription</keyword>
<dbReference type="PROSITE" id="PS51118">
    <property type="entry name" value="HTH_HXLR"/>
    <property type="match status" value="1"/>
</dbReference>
<sequence>MTLGSYGQFCPVAMAAEMLCTRWTMVLVREMVAGSTRFNDLRRGVPRMSPSLLSQRLKELEAAGVVIRTPAADEPAVQEYRLTEAGRDLQTVVEAFGIWGQKWIETQATLKNLDPSLLMWDMRRNLDPSPMPARRIVVNFRYPELVEARRNWWLVVDSEAEVDICSTDPGFDVDLWVTTDLRTMTAIWMGLNSVSDVSDKIQLDGDPAIARTMQTWLGLSPFAAQSKLVH</sequence>
<dbReference type="SUPFAM" id="SSF46785">
    <property type="entry name" value="Winged helix' DNA-binding domain"/>
    <property type="match status" value="1"/>
</dbReference>
<gene>
    <name evidence="5" type="ORF">SAMN04488004_1359</name>
</gene>
<evidence type="ECO:0000259" key="4">
    <source>
        <dbReference type="PROSITE" id="PS51118"/>
    </source>
</evidence>
<dbReference type="InterPro" id="IPR036527">
    <property type="entry name" value="SCP2_sterol-bd_dom_sf"/>
</dbReference>
<keyword evidence="2" id="KW-0238">DNA-binding</keyword>
<keyword evidence="6" id="KW-1185">Reference proteome</keyword>
<evidence type="ECO:0000256" key="2">
    <source>
        <dbReference type="ARBA" id="ARBA00023125"/>
    </source>
</evidence>
<dbReference type="SUPFAM" id="SSF55718">
    <property type="entry name" value="SCP-like"/>
    <property type="match status" value="1"/>
</dbReference>
<keyword evidence="1" id="KW-0805">Transcription regulation</keyword>
<dbReference type="STRING" id="195913.SAMN04488004_1359"/>
<evidence type="ECO:0000313" key="6">
    <source>
        <dbReference type="Proteomes" id="UP000199550"/>
    </source>
</evidence>
<dbReference type="Gene3D" id="1.10.10.10">
    <property type="entry name" value="Winged helix-like DNA-binding domain superfamily/Winged helix DNA-binding domain"/>
    <property type="match status" value="1"/>
</dbReference>
<feature type="domain" description="HTH hxlR-type" evidence="4">
    <location>
        <begin position="10"/>
        <end position="108"/>
    </location>
</feature>
<dbReference type="OrthoDB" id="9782219at2"/>
<organism evidence="5 6">
    <name type="scientific">Loktanella salsilacus</name>
    <dbReference type="NCBI Taxonomy" id="195913"/>
    <lineage>
        <taxon>Bacteria</taxon>
        <taxon>Pseudomonadati</taxon>
        <taxon>Pseudomonadota</taxon>
        <taxon>Alphaproteobacteria</taxon>
        <taxon>Rhodobacterales</taxon>
        <taxon>Roseobacteraceae</taxon>
        <taxon>Loktanella</taxon>
    </lineage>
</organism>
<evidence type="ECO:0000256" key="3">
    <source>
        <dbReference type="ARBA" id="ARBA00023163"/>
    </source>
</evidence>
<name>A0A1I4JC88_9RHOB</name>
<dbReference type="AlphaFoldDB" id="A0A1I4JC88"/>
<dbReference type="Proteomes" id="UP000199550">
    <property type="component" value="Unassembled WGS sequence"/>
</dbReference>
<dbReference type="RefSeq" id="WP_090191772.1">
    <property type="nucleotide sequence ID" value="NZ_FOTF01000035.1"/>
</dbReference>
<proteinExistence type="predicted"/>
<evidence type="ECO:0000313" key="5">
    <source>
        <dbReference type="EMBL" id="SFL63803.1"/>
    </source>
</evidence>
<dbReference type="Pfam" id="PF01638">
    <property type="entry name" value="HxlR"/>
    <property type="match status" value="1"/>
</dbReference>
<dbReference type="PANTHER" id="PTHR33204">
    <property type="entry name" value="TRANSCRIPTIONAL REGULATOR, MARR FAMILY"/>
    <property type="match status" value="1"/>
</dbReference>